<dbReference type="PROSITE" id="PS50157">
    <property type="entry name" value="ZINC_FINGER_C2H2_2"/>
    <property type="match status" value="1"/>
</dbReference>
<keyword evidence="1" id="KW-0862">Zinc</keyword>
<feature type="region of interest" description="Disordered" evidence="2">
    <location>
        <begin position="107"/>
        <end position="155"/>
    </location>
</feature>
<evidence type="ECO:0000256" key="2">
    <source>
        <dbReference type="SAM" id="MobiDB-lite"/>
    </source>
</evidence>
<dbReference type="OrthoDB" id="654211at2759"/>
<dbReference type="SUPFAM" id="SSF57667">
    <property type="entry name" value="beta-beta-alpha zinc fingers"/>
    <property type="match status" value="1"/>
</dbReference>
<protein>
    <recommendedName>
        <fullName evidence="3">C2H2-type domain-containing protein</fullName>
    </recommendedName>
</protein>
<feature type="domain" description="C2H2-type" evidence="3">
    <location>
        <begin position="190"/>
        <end position="215"/>
    </location>
</feature>
<dbReference type="AlphaFoldDB" id="A0A6A6Y9Q3"/>
<evidence type="ECO:0000256" key="1">
    <source>
        <dbReference type="PROSITE-ProRule" id="PRU00042"/>
    </source>
</evidence>
<dbReference type="RefSeq" id="XP_033571809.1">
    <property type="nucleotide sequence ID" value="XM_033728428.1"/>
</dbReference>
<proteinExistence type="predicted"/>
<accession>A0A6A6Y9Q3</accession>
<reference evidence="6" key="3">
    <citation type="submission" date="2025-04" db="UniProtKB">
        <authorList>
            <consortium name="RefSeq"/>
        </authorList>
    </citation>
    <scope>IDENTIFICATION</scope>
    <source>
        <strain evidence="6">CBS 304.34</strain>
    </source>
</reference>
<dbReference type="GeneID" id="54469321"/>
<dbReference type="Gene3D" id="3.30.160.60">
    <property type="entry name" value="Classic Zinc Finger"/>
    <property type="match status" value="1"/>
</dbReference>
<reference evidence="4 6" key="1">
    <citation type="journal article" date="2020" name="Stud. Mycol.">
        <title>101 Dothideomycetes genomes: a test case for predicting lifestyles and emergence of pathogens.</title>
        <authorList>
            <person name="Haridas S."/>
            <person name="Albert R."/>
            <person name="Binder M."/>
            <person name="Bloem J."/>
            <person name="Labutti K."/>
            <person name="Salamov A."/>
            <person name="Andreopoulos B."/>
            <person name="Baker S."/>
            <person name="Barry K."/>
            <person name="Bills G."/>
            <person name="Bluhm B."/>
            <person name="Cannon C."/>
            <person name="Castanera R."/>
            <person name="Culley D."/>
            <person name="Daum C."/>
            <person name="Ezra D."/>
            <person name="Gonzalez J."/>
            <person name="Henrissat B."/>
            <person name="Kuo A."/>
            <person name="Liang C."/>
            <person name="Lipzen A."/>
            <person name="Lutzoni F."/>
            <person name="Magnuson J."/>
            <person name="Mondo S."/>
            <person name="Nolan M."/>
            <person name="Ohm R."/>
            <person name="Pangilinan J."/>
            <person name="Park H.-J."/>
            <person name="Ramirez L."/>
            <person name="Alfaro M."/>
            <person name="Sun H."/>
            <person name="Tritt A."/>
            <person name="Yoshinaga Y."/>
            <person name="Zwiers L.-H."/>
            <person name="Turgeon B."/>
            <person name="Goodwin S."/>
            <person name="Spatafora J."/>
            <person name="Crous P."/>
            <person name="Grigoriev I."/>
        </authorList>
    </citation>
    <scope>NUCLEOTIDE SEQUENCE</scope>
    <source>
        <strain evidence="4 6">CBS 304.34</strain>
    </source>
</reference>
<dbReference type="EMBL" id="MU003711">
    <property type="protein sequence ID" value="KAF2804845.1"/>
    <property type="molecule type" value="Genomic_DNA"/>
</dbReference>
<dbReference type="GO" id="GO:0008270">
    <property type="term" value="F:zinc ion binding"/>
    <property type="evidence" value="ECO:0007669"/>
    <property type="project" value="UniProtKB-KW"/>
</dbReference>
<dbReference type="PROSITE" id="PS00028">
    <property type="entry name" value="ZINC_FINGER_C2H2_1"/>
    <property type="match status" value="1"/>
</dbReference>
<evidence type="ECO:0000313" key="5">
    <source>
        <dbReference type="Proteomes" id="UP000504636"/>
    </source>
</evidence>
<keyword evidence="5" id="KW-1185">Reference proteome</keyword>
<gene>
    <name evidence="4 6" type="ORF">BDZ99DRAFT_575051</name>
</gene>
<name>A0A6A6Y9Q3_9PEZI</name>
<evidence type="ECO:0000259" key="3">
    <source>
        <dbReference type="PROSITE" id="PS50157"/>
    </source>
</evidence>
<organism evidence="4">
    <name type="scientific">Mytilinidion resinicola</name>
    <dbReference type="NCBI Taxonomy" id="574789"/>
    <lineage>
        <taxon>Eukaryota</taxon>
        <taxon>Fungi</taxon>
        <taxon>Dikarya</taxon>
        <taxon>Ascomycota</taxon>
        <taxon>Pezizomycotina</taxon>
        <taxon>Dothideomycetes</taxon>
        <taxon>Pleosporomycetidae</taxon>
        <taxon>Mytilinidiales</taxon>
        <taxon>Mytilinidiaceae</taxon>
        <taxon>Mytilinidion</taxon>
    </lineage>
</organism>
<dbReference type="InterPro" id="IPR036236">
    <property type="entry name" value="Znf_C2H2_sf"/>
</dbReference>
<reference evidence="6" key="2">
    <citation type="submission" date="2020-04" db="EMBL/GenBank/DDBJ databases">
        <authorList>
            <consortium name="NCBI Genome Project"/>
        </authorList>
    </citation>
    <scope>NUCLEOTIDE SEQUENCE</scope>
    <source>
        <strain evidence="6">CBS 304.34</strain>
    </source>
</reference>
<evidence type="ECO:0000313" key="4">
    <source>
        <dbReference type="EMBL" id="KAF2804845.1"/>
    </source>
</evidence>
<keyword evidence="1" id="KW-0479">Metal-binding</keyword>
<dbReference type="InterPro" id="IPR013087">
    <property type="entry name" value="Znf_C2H2_type"/>
</dbReference>
<dbReference type="Proteomes" id="UP000504636">
    <property type="component" value="Unplaced"/>
</dbReference>
<sequence>MDFGGYAPKAVREFDNAGSGCNNSGETNPSLIGIPHGALSWNDALLWGEGSPSDPMGQMAGDIHYDQSQVDVVRDSRGVMKRLNDYELSAAKMGLRPIPRGMVKRLRPRNEPLKNPCGIQRGILRRHASTANKSDGDADVGDAYQSSAGESRENVQRFTCPHSDCSERSFGPRADRDRHVRKHSATERTFACLEPGCGKRFYRSDKLLDHSRHGHRSCTCGKRC</sequence>
<evidence type="ECO:0000313" key="6">
    <source>
        <dbReference type="RefSeq" id="XP_033571809.1"/>
    </source>
</evidence>
<keyword evidence="1" id="KW-0863">Zinc-finger</keyword>
<dbReference type="SMART" id="SM00355">
    <property type="entry name" value="ZnF_C2H2"/>
    <property type="match status" value="2"/>
</dbReference>